<dbReference type="InterPro" id="IPR037939">
    <property type="entry name" value="CRADD"/>
</dbReference>
<dbReference type="CDD" id="cd01671">
    <property type="entry name" value="CARD"/>
    <property type="match status" value="2"/>
</dbReference>
<protein>
    <submittedName>
        <fullName evidence="3">CARD domain-containing protein</fullName>
    </submittedName>
</protein>
<dbReference type="WBParaSite" id="PSAMB.scaffold2913size20610.g19633.t1">
    <property type="protein sequence ID" value="PSAMB.scaffold2913size20610.g19633.t1"/>
    <property type="gene ID" value="PSAMB.scaffold2913size20610.g19633"/>
</dbReference>
<dbReference type="InterPro" id="IPR001315">
    <property type="entry name" value="CARD"/>
</dbReference>
<dbReference type="InterPro" id="IPR011029">
    <property type="entry name" value="DEATH-like_dom_sf"/>
</dbReference>
<dbReference type="PANTHER" id="PTHR15034">
    <property type="entry name" value="DEATH DOMAIN-CONTAINING PROTEIN CRADD"/>
    <property type="match status" value="1"/>
</dbReference>
<dbReference type="AlphaFoldDB" id="A0A914W301"/>
<proteinExistence type="predicted"/>
<dbReference type="GO" id="GO:0002020">
    <property type="term" value="F:protease binding"/>
    <property type="evidence" value="ECO:0007669"/>
    <property type="project" value="InterPro"/>
</dbReference>
<sequence>MAIPRKSTRNMRLVDFVKEAGPSAFPEFISALLTCNQEYLAEAILAHLPLTSMQQIIPESKPIERDMDFEFSDDSLNRECLTTCLPILCAEMIVDEMVVRLESDKCLTYVDADVIRAKSTSFEKNLKLINYVQKRGPEAFSCFMKSLKETRQDHIFNKLIKERNLIAEHKNLR</sequence>
<dbReference type="PANTHER" id="PTHR15034:SF5">
    <property type="entry name" value="DEATH DOMAIN-CONTAINING PROTEIN CRADD"/>
    <property type="match status" value="1"/>
</dbReference>
<dbReference type="Gene3D" id="1.10.533.10">
    <property type="entry name" value="Death Domain, Fas"/>
    <property type="match status" value="2"/>
</dbReference>
<evidence type="ECO:0000259" key="1">
    <source>
        <dbReference type="PROSITE" id="PS50209"/>
    </source>
</evidence>
<dbReference type="GO" id="GO:0042981">
    <property type="term" value="P:regulation of apoptotic process"/>
    <property type="evidence" value="ECO:0007669"/>
    <property type="project" value="InterPro"/>
</dbReference>
<evidence type="ECO:0000313" key="2">
    <source>
        <dbReference type="Proteomes" id="UP000887566"/>
    </source>
</evidence>
<name>A0A914W301_9BILA</name>
<evidence type="ECO:0000313" key="3">
    <source>
        <dbReference type="WBParaSite" id="PSAMB.scaffold2913size20610.g19633.t1"/>
    </source>
</evidence>
<dbReference type="GO" id="GO:0070513">
    <property type="term" value="F:death domain binding"/>
    <property type="evidence" value="ECO:0007669"/>
    <property type="project" value="InterPro"/>
</dbReference>
<dbReference type="Pfam" id="PF00619">
    <property type="entry name" value="CARD"/>
    <property type="match status" value="1"/>
</dbReference>
<organism evidence="2 3">
    <name type="scientific">Plectus sambesii</name>
    <dbReference type="NCBI Taxonomy" id="2011161"/>
    <lineage>
        <taxon>Eukaryota</taxon>
        <taxon>Metazoa</taxon>
        <taxon>Ecdysozoa</taxon>
        <taxon>Nematoda</taxon>
        <taxon>Chromadorea</taxon>
        <taxon>Plectida</taxon>
        <taxon>Plectina</taxon>
        <taxon>Plectoidea</taxon>
        <taxon>Plectidae</taxon>
        <taxon>Plectus</taxon>
    </lineage>
</organism>
<accession>A0A914W301</accession>
<keyword evidence="2" id="KW-1185">Reference proteome</keyword>
<dbReference type="SUPFAM" id="SSF47986">
    <property type="entry name" value="DEATH domain"/>
    <property type="match status" value="2"/>
</dbReference>
<reference evidence="3" key="1">
    <citation type="submission" date="2022-11" db="UniProtKB">
        <authorList>
            <consortium name="WormBaseParasite"/>
        </authorList>
    </citation>
    <scope>IDENTIFICATION</scope>
</reference>
<dbReference type="PROSITE" id="PS50209">
    <property type="entry name" value="CARD"/>
    <property type="match status" value="1"/>
</dbReference>
<dbReference type="Proteomes" id="UP000887566">
    <property type="component" value="Unplaced"/>
</dbReference>
<feature type="domain" description="CARD" evidence="1">
    <location>
        <begin position="77"/>
        <end position="162"/>
    </location>
</feature>